<reference evidence="1 2" key="1">
    <citation type="journal article" date="2016" name="Nat. Commun.">
        <title>Thousands of microbial genomes shed light on interconnected biogeochemical processes in an aquifer system.</title>
        <authorList>
            <person name="Anantharaman K."/>
            <person name="Brown C.T."/>
            <person name="Hug L.A."/>
            <person name="Sharon I."/>
            <person name="Castelle C.J."/>
            <person name="Probst A.J."/>
            <person name="Thomas B.C."/>
            <person name="Singh A."/>
            <person name="Wilkins M.J."/>
            <person name="Karaoz U."/>
            <person name="Brodie E.L."/>
            <person name="Williams K.H."/>
            <person name="Hubbard S.S."/>
            <person name="Banfield J.F."/>
        </authorList>
    </citation>
    <scope>NUCLEOTIDE SEQUENCE [LARGE SCALE GENOMIC DNA]</scope>
</reference>
<dbReference type="EMBL" id="MHWG01000020">
    <property type="protein sequence ID" value="OHB05346.1"/>
    <property type="molecule type" value="Genomic_DNA"/>
</dbReference>
<gene>
    <name evidence="1" type="ORF">A3A26_02035</name>
</gene>
<comment type="caution">
    <text evidence="1">The sequence shown here is derived from an EMBL/GenBank/DDBJ whole genome shotgun (WGS) entry which is preliminary data.</text>
</comment>
<dbReference type="Proteomes" id="UP000177068">
    <property type="component" value="Unassembled WGS sequence"/>
</dbReference>
<proteinExistence type="predicted"/>
<dbReference type="AlphaFoldDB" id="A0A1G2U775"/>
<evidence type="ECO:0000313" key="2">
    <source>
        <dbReference type="Proteomes" id="UP000177068"/>
    </source>
</evidence>
<protein>
    <submittedName>
        <fullName evidence="1">Uncharacterized protein</fullName>
    </submittedName>
</protein>
<sequence length="73" mass="8251">MEQVRVDFPTQARIKEGKWRRYSLSFANLGLPKPEFRAIRLEGSRVIVDPADLSKSVDGPFSVGLDLVEFVES</sequence>
<organism evidence="1 2">
    <name type="scientific">Candidatus Zambryskibacteria bacterium RIFCSPLOWO2_01_FULL_47_14</name>
    <dbReference type="NCBI Taxonomy" id="1802763"/>
    <lineage>
        <taxon>Bacteria</taxon>
        <taxon>Candidatus Zambryskiibacteriota</taxon>
    </lineage>
</organism>
<evidence type="ECO:0000313" key="1">
    <source>
        <dbReference type="EMBL" id="OHB05346.1"/>
    </source>
</evidence>
<name>A0A1G2U775_9BACT</name>
<accession>A0A1G2U775</accession>